<dbReference type="EMBL" id="VBUU01000040">
    <property type="protein sequence ID" value="TLF96834.1"/>
    <property type="molecule type" value="Genomic_DNA"/>
</dbReference>
<dbReference type="RefSeq" id="WP_138458675.1">
    <property type="nucleotide sequence ID" value="NZ_VBUU01000040.1"/>
</dbReference>
<evidence type="ECO:0000313" key="1">
    <source>
        <dbReference type="EMBL" id="TLF96834.1"/>
    </source>
</evidence>
<dbReference type="OrthoDB" id="4519042at2"/>
<evidence type="ECO:0008006" key="3">
    <source>
        <dbReference type="Google" id="ProtNLM"/>
    </source>
</evidence>
<name>A0A5R8P6D4_9NOCA</name>
<dbReference type="AlphaFoldDB" id="A0A5R8P6D4"/>
<comment type="caution">
    <text evidence="1">The sequence shown here is derived from an EMBL/GenBank/DDBJ whole genome shotgun (WGS) entry which is preliminary data.</text>
</comment>
<sequence>MPALMQTAANEQFLRRELTRLRCVRDYPTAGALAQYLDPSIQQTAALEMIDANLEWAIDTPAARLMISMPSQTGKSQRVAVAGTLRALMRRPNWRCVLATHAEHLALKHSTEIRNLIQAFGSTATADTGEQLPDRLGLSVPRSASAAKHWKLRGHTGSVTAVGVGTALAGIPADYMLLDDLYASMEDADSAAVRRRVNSWLDSVALQRLGADAPLVVISTRWNEHDALAYLQQRMPGEWRVLNFPAVAEPGILDSLGRGPGELLESPRGQDWAKIRTQTPARVWAAMYQGDPKPLKGGLFEQEWFDNHRLTGPLPETRLRVVAVDPADTGEGDEAGIIAASSTVDGRVIITHDWSARLTSAEWATRAVQLAIATGAHEIAVEGYAVPTTYKRTVAEAWKAIRDAEYPGCAQPFRIHMWRRKGDAIARSVGLRNDLETGRCIIAGHQLSTLETQAVGWQVGQHQPDRVAAAIIAHDRTAARRTAQLASPARQTSTPAAGGAWFSQRI</sequence>
<proteinExistence type="predicted"/>
<gene>
    <name evidence="1" type="ORF">FEK35_27480</name>
</gene>
<dbReference type="Proteomes" id="UP000308349">
    <property type="component" value="Unassembled WGS sequence"/>
</dbReference>
<protein>
    <recommendedName>
        <fullName evidence="3">Terminase</fullName>
    </recommendedName>
</protein>
<organism evidence="1 2">
    <name type="scientific">Nocardia cyriacigeorgica</name>
    <dbReference type="NCBI Taxonomy" id="135487"/>
    <lineage>
        <taxon>Bacteria</taxon>
        <taxon>Bacillati</taxon>
        <taxon>Actinomycetota</taxon>
        <taxon>Actinomycetes</taxon>
        <taxon>Mycobacteriales</taxon>
        <taxon>Nocardiaceae</taxon>
        <taxon>Nocardia</taxon>
    </lineage>
</organism>
<evidence type="ECO:0000313" key="2">
    <source>
        <dbReference type="Proteomes" id="UP000308349"/>
    </source>
</evidence>
<reference evidence="1 2" key="1">
    <citation type="submission" date="2019-05" db="EMBL/GenBank/DDBJ databases">
        <title>Genomes sequences of two Nocardia cyriacigeorgica environmental isolates, type strains Nocardia asteroides ATCC 19247 and Nocardia cyriacigeorgica DSM 44484.</title>
        <authorList>
            <person name="Vautrin F."/>
            <person name="Bergeron E."/>
            <person name="Dubost A."/>
            <person name="Abrouk D."/>
            <person name="Rodriguez Nava V."/>
            <person name="Pujic P."/>
        </authorList>
    </citation>
    <scope>NUCLEOTIDE SEQUENCE [LARGE SCALE GENOMIC DNA]</scope>
    <source>
        <strain evidence="1 2">EML 1456</strain>
    </source>
</reference>
<accession>A0A5R8P6D4</accession>